<evidence type="ECO:0000256" key="1">
    <source>
        <dbReference type="ARBA" id="ARBA00023235"/>
    </source>
</evidence>
<dbReference type="Pfam" id="PF00849">
    <property type="entry name" value="PseudoU_synth_2"/>
    <property type="match status" value="1"/>
</dbReference>
<dbReference type="PANTHER" id="PTHR47683:SF4">
    <property type="entry name" value="PSEUDOURIDINE SYNTHASE"/>
    <property type="match status" value="1"/>
</dbReference>
<dbReference type="AlphaFoldDB" id="A0A645CC98"/>
<evidence type="ECO:0000259" key="2">
    <source>
        <dbReference type="SMART" id="SM00363"/>
    </source>
</evidence>
<dbReference type="InterPro" id="IPR050343">
    <property type="entry name" value="RsuA_PseudoU_synthase"/>
</dbReference>
<dbReference type="FunFam" id="3.30.70.1560:FF:000001">
    <property type="entry name" value="Pseudouridine synthase"/>
    <property type="match status" value="1"/>
</dbReference>
<dbReference type="Gene3D" id="3.30.70.1560">
    <property type="entry name" value="Alpha-L RNA-binding motif"/>
    <property type="match status" value="1"/>
</dbReference>
<dbReference type="InterPro" id="IPR000748">
    <property type="entry name" value="PsdUridine_synth_RsuA/RluB/E/F"/>
</dbReference>
<dbReference type="GO" id="GO:0005829">
    <property type="term" value="C:cytosol"/>
    <property type="evidence" value="ECO:0007669"/>
    <property type="project" value="UniProtKB-ARBA"/>
</dbReference>
<dbReference type="GO" id="GO:0160136">
    <property type="term" value="F:16S rRNA pseudouridine(516) synthase activity"/>
    <property type="evidence" value="ECO:0007669"/>
    <property type="project" value="UniProtKB-EC"/>
</dbReference>
<feature type="domain" description="RNA-binding S4" evidence="2">
    <location>
        <begin position="2"/>
        <end position="60"/>
    </location>
</feature>
<dbReference type="InterPro" id="IPR020094">
    <property type="entry name" value="TruA/RsuA/RluB/E/F_N"/>
</dbReference>
<dbReference type="EMBL" id="VSSQ01026044">
    <property type="protein sequence ID" value="MPM74554.1"/>
    <property type="molecule type" value="Genomic_DNA"/>
</dbReference>
<proteinExistence type="predicted"/>
<gene>
    <name evidence="3" type="primary">rsuA_9</name>
    <name evidence="3" type="ORF">SDC9_121542</name>
</gene>
<organism evidence="3">
    <name type="scientific">bioreactor metagenome</name>
    <dbReference type="NCBI Taxonomy" id="1076179"/>
    <lineage>
        <taxon>unclassified sequences</taxon>
        <taxon>metagenomes</taxon>
        <taxon>ecological metagenomes</taxon>
    </lineage>
</organism>
<dbReference type="GO" id="GO:0010467">
    <property type="term" value="P:gene expression"/>
    <property type="evidence" value="ECO:0007669"/>
    <property type="project" value="UniProtKB-ARBA"/>
</dbReference>
<sequence>MIRLDKCLCHLGYGTRKDVKKIIRAKEVTINGVICNKEDMKFDEINDVLVVQGIEVRYQEFVYIMLNKPKDVISATEDQMHTTVLDCIGDVTKGLFPVGRLDIDTVGLCLITNDGKLSHSLLSPKKHVDKKYYVEISTPLTIEHIRLLEDGITIDGDELCKPAKVNIIDDHRLELTISEGKYHQIKRMMIACDSEVTYLKRLTIGPLTLDDRLEEGDWRYCTDEEVELLRQ</sequence>
<dbReference type="SUPFAM" id="SSF55174">
    <property type="entry name" value="Alpha-L RNA-binding motif"/>
    <property type="match status" value="1"/>
</dbReference>
<keyword evidence="1 3" id="KW-0413">Isomerase</keyword>
<evidence type="ECO:0000313" key="3">
    <source>
        <dbReference type="EMBL" id="MPM74554.1"/>
    </source>
</evidence>
<dbReference type="PANTHER" id="PTHR47683">
    <property type="entry name" value="PSEUDOURIDINE SYNTHASE FAMILY PROTEIN-RELATED"/>
    <property type="match status" value="1"/>
</dbReference>
<name>A0A645CC98_9ZZZZ</name>
<comment type="caution">
    <text evidence="3">The sequence shown here is derived from an EMBL/GenBank/DDBJ whole genome shotgun (WGS) entry which is preliminary data.</text>
</comment>
<dbReference type="SUPFAM" id="SSF55120">
    <property type="entry name" value="Pseudouridine synthase"/>
    <property type="match status" value="1"/>
</dbReference>
<dbReference type="InterPro" id="IPR042092">
    <property type="entry name" value="PsdUridine_s_RsuA/RluB/E/F_cat"/>
</dbReference>
<dbReference type="EC" id="5.4.99.19" evidence="3"/>
<dbReference type="GO" id="GO:0001522">
    <property type="term" value="P:pseudouridine synthesis"/>
    <property type="evidence" value="ECO:0007669"/>
    <property type="project" value="InterPro"/>
</dbReference>
<accession>A0A645CC98</accession>
<dbReference type="Gene3D" id="3.10.290.10">
    <property type="entry name" value="RNA-binding S4 domain"/>
    <property type="match status" value="1"/>
</dbReference>
<dbReference type="PROSITE" id="PS50889">
    <property type="entry name" value="S4"/>
    <property type="match status" value="1"/>
</dbReference>
<dbReference type="InterPro" id="IPR006145">
    <property type="entry name" value="PsdUridine_synth_RsuA/RluA"/>
</dbReference>
<dbReference type="Gene3D" id="3.30.70.580">
    <property type="entry name" value="Pseudouridine synthase I, catalytic domain, N-terminal subdomain"/>
    <property type="match status" value="1"/>
</dbReference>
<dbReference type="InterPro" id="IPR020103">
    <property type="entry name" value="PsdUridine_synth_cat_dom_sf"/>
</dbReference>
<dbReference type="SMART" id="SM00363">
    <property type="entry name" value="S4"/>
    <property type="match status" value="1"/>
</dbReference>
<dbReference type="InterPro" id="IPR036986">
    <property type="entry name" value="S4_RNA-bd_sf"/>
</dbReference>
<protein>
    <submittedName>
        <fullName evidence="3">Ribosomal small subunit pseudouridine synthase A</fullName>
        <ecNumber evidence="3">5.4.99.19</ecNumber>
    </submittedName>
</protein>
<reference evidence="3" key="1">
    <citation type="submission" date="2019-08" db="EMBL/GenBank/DDBJ databases">
        <authorList>
            <person name="Kucharzyk K."/>
            <person name="Murdoch R.W."/>
            <person name="Higgins S."/>
            <person name="Loffler F."/>
        </authorList>
    </citation>
    <scope>NUCLEOTIDE SEQUENCE</scope>
</reference>
<dbReference type="Pfam" id="PF01479">
    <property type="entry name" value="S4"/>
    <property type="match status" value="1"/>
</dbReference>
<dbReference type="GO" id="GO:0003723">
    <property type="term" value="F:RNA binding"/>
    <property type="evidence" value="ECO:0007669"/>
    <property type="project" value="InterPro"/>
</dbReference>
<dbReference type="NCBIfam" id="TIGR00093">
    <property type="entry name" value="pseudouridine synthase"/>
    <property type="match status" value="1"/>
</dbReference>
<dbReference type="InterPro" id="IPR002942">
    <property type="entry name" value="S4_RNA-bd"/>
</dbReference>
<dbReference type="CDD" id="cd02553">
    <property type="entry name" value="PseudoU_synth_RsuA"/>
    <property type="match status" value="1"/>
</dbReference>